<dbReference type="EMBL" id="KZ857383">
    <property type="protein sequence ID" value="RDX54884.1"/>
    <property type="molecule type" value="Genomic_DNA"/>
</dbReference>
<protein>
    <submittedName>
        <fullName evidence="2">Uncharacterized protein</fullName>
    </submittedName>
</protein>
<gene>
    <name evidence="2" type="ORF">OH76DRAFT_846698</name>
</gene>
<dbReference type="AlphaFoldDB" id="A0A371DQV9"/>
<reference evidence="2 3" key="1">
    <citation type="journal article" date="2018" name="Biotechnol. Biofuels">
        <title>Integrative visual omics of the white-rot fungus Polyporus brumalis exposes the biotechnological potential of its oxidative enzymes for delignifying raw plant biomass.</title>
        <authorList>
            <person name="Miyauchi S."/>
            <person name="Rancon A."/>
            <person name="Drula E."/>
            <person name="Hage H."/>
            <person name="Chaduli D."/>
            <person name="Favel A."/>
            <person name="Grisel S."/>
            <person name="Henrissat B."/>
            <person name="Herpoel-Gimbert I."/>
            <person name="Ruiz-Duenas F.J."/>
            <person name="Chevret D."/>
            <person name="Hainaut M."/>
            <person name="Lin J."/>
            <person name="Wang M."/>
            <person name="Pangilinan J."/>
            <person name="Lipzen A."/>
            <person name="Lesage-Meessen L."/>
            <person name="Navarro D."/>
            <person name="Riley R."/>
            <person name="Grigoriev I.V."/>
            <person name="Zhou S."/>
            <person name="Raouche S."/>
            <person name="Rosso M.N."/>
        </authorList>
    </citation>
    <scope>NUCLEOTIDE SEQUENCE [LARGE SCALE GENOMIC DNA]</scope>
    <source>
        <strain evidence="2 3">BRFM 1820</strain>
    </source>
</reference>
<organism evidence="2 3">
    <name type="scientific">Lentinus brumalis</name>
    <dbReference type="NCBI Taxonomy" id="2498619"/>
    <lineage>
        <taxon>Eukaryota</taxon>
        <taxon>Fungi</taxon>
        <taxon>Dikarya</taxon>
        <taxon>Basidiomycota</taxon>
        <taxon>Agaricomycotina</taxon>
        <taxon>Agaricomycetes</taxon>
        <taxon>Polyporales</taxon>
        <taxon>Polyporaceae</taxon>
        <taxon>Lentinus</taxon>
    </lineage>
</organism>
<evidence type="ECO:0000256" key="1">
    <source>
        <dbReference type="SAM" id="MobiDB-lite"/>
    </source>
</evidence>
<evidence type="ECO:0000313" key="2">
    <source>
        <dbReference type="EMBL" id="RDX54884.1"/>
    </source>
</evidence>
<evidence type="ECO:0000313" key="3">
    <source>
        <dbReference type="Proteomes" id="UP000256964"/>
    </source>
</evidence>
<proteinExistence type="predicted"/>
<sequence>MRRPTSHRPEYSSIWKICSTGTAGLSQSRGMSSMHRGDIGRLRCSRKAKQERLEEGVTYVAGNYSAPSQHVPVPASLRPPSPGPFPRGGWSEPGPPAPTTLPGGTYFMQPYHTGGRAGTF</sequence>
<keyword evidence="3" id="KW-1185">Reference proteome</keyword>
<dbReference type="Proteomes" id="UP000256964">
    <property type="component" value="Unassembled WGS sequence"/>
</dbReference>
<feature type="region of interest" description="Disordered" evidence="1">
    <location>
        <begin position="64"/>
        <end position="109"/>
    </location>
</feature>
<name>A0A371DQV9_9APHY</name>
<accession>A0A371DQV9</accession>